<keyword evidence="8" id="KW-1185">Reference proteome</keyword>
<dbReference type="SUPFAM" id="SSF55120">
    <property type="entry name" value="Pseudouridine synthase"/>
    <property type="match status" value="1"/>
</dbReference>
<dbReference type="InterPro" id="IPR006145">
    <property type="entry name" value="PsdUridine_synth_RsuA/RluA"/>
</dbReference>
<dbReference type="CDD" id="cd02870">
    <property type="entry name" value="PseudoU_synth_RsuA_like"/>
    <property type="match status" value="1"/>
</dbReference>
<dbReference type="Gene3D" id="3.30.70.580">
    <property type="entry name" value="Pseudouridine synthase I, catalytic domain, N-terminal subdomain"/>
    <property type="match status" value="1"/>
</dbReference>
<dbReference type="PROSITE" id="PS50889">
    <property type="entry name" value="S4"/>
    <property type="match status" value="1"/>
</dbReference>
<evidence type="ECO:0000256" key="4">
    <source>
        <dbReference type="RuleBase" id="RU003887"/>
    </source>
</evidence>
<dbReference type="Pfam" id="PF00849">
    <property type="entry name" value="PseudoU_synth_2"/>
    <property type="match status" value="1"/>
</dbReference>
<dbReference type="InterPro" id="IPR018496">
    <property type="entry name" value="PsdUridine_synth_RsuA/RluB_CS"/>
</dbReference>
<name>A0ABP8DCI6_9ACTN</name>
<dbReference type="Pfam" id="PF01479">
    <property type="entry name" value="S4"/>
    <property type="match status" value="1"/>
</dbReference>
<organism evidence="7 8">
    <name type="scientific">Dactylosporangium darangshiense</name>
    <dbReference type="NCBI Taxonomy" id="579108"/>
    <lineage>
        <taxon>Bacteria</taxon>
        <taxon>Bacillati</taxon>
        <taxon>Actinomycetota</taxon>
        <taxon>Actinomycetes</taxon>
        <taxon>Micromonosporales</taxon>
        <taxon>Micromonosporaceae</taxon>
        <taxon>Dactylosporangium</taxon>
    </lineage>
</organism>
<dbReference type="Proteomes" id="UP001500620">
    <property type="component" value="Unassembled WGS sequence"/>
</dbReference>
<evidence type="ECO:0000256" key="5">
    <source>
        <dbReference type="SAM" id="MobiDB-lite"/>
    </source>
</evidence>
<dbReference type="InterPro" id="IPR050343">
    <property type="entry name" value="RsuA_PseudoU_synthase"/>
</dbReference>
<gene>
    <name evidence="7" type="ORF">GCM10022255_050520</name>
</gene>
<dbReference type="SUPFAM" id="SSF55174">
    <property type="entry name" value="Alpha-L RNA-binding motif"/>
    <property type="match status" value="1"/>
</dbReference>
<keyword evidence="3" id="KW-0694">RNA-binding</keyword>
<evidence type="ECO:0000313" key="7">
    <source>
        <dbReference type="EMBL" id="GAA4252688.1"/>
    </source>
</evidence>
<evidence type="ECO:0000259" key="6">
    <source>
        <dbReference type="SMART" id="SM00363"/>
    </source>
</evidence>
<dbReference type="CDD" id="cd00165">
    <property type="entry name" value="S4"/>
    <property type="match status" value="1"/>
</dbReference>
<proteinExistence type="inferred from homology"/>
<dbReference type="EMBL" id="BAABAT010000014">
    <property type="protein sequence ID" value="GAA4252688.1"/>
    <property type="molecule type" value="Genomic_DNA"/>
</dbReference>
<dbReference type="InterPro" id="IPR036986">
    <property type="entry name" value="S4_RNA-bd_sf"/>
</dbReference>
<evidence type="ECO:0000256" key="1">
    <source>
        <dbReference type="ARBA" id="ARBA00008348"/>
    </source>
</evidence>
<sequence>MPSVDPSVQSEFVASSAPEPTNAPPAAHFEGAQSVNAQAEETPSDSARSADAQFDDLQAADEHDERDELDRGADQRDELDRSADKLEQGADEHEGAESVRPSRGRFSRERRVSAEDDGLEFQGSVFDAPPDAEAPRNEERLQKILAAAGLGSRRACERMIDEGRVTVNGKEATLGDKADAVRDAIHVNGQRLVTDSRMVYLALNKPRGVVSTMDDDKGRDAIADFLPNITARVFHVGRLDQDSEGLLLLTNDGGLAHKLMHPSYEVAKTYQVEIPGPVPRSMGRELKAGIVLEDGPVKVDSFRVVDAFGKVALVEVVLHEGRNHIVRRLFDKVGFPVQRLIRTQIGPIRLGDLRPGRTRHLSQAEIGALFKAVGE</sequence>
<evidence type="ECO:0000256" key="2">
    <source>
        <dbReference type="ARBA" id="ARBA00023235"/>
    </source>
</evidence>
<reference evidence="8" key="1">
    <citation type="journal article" date="2019" name="Int. J. Syst. Evol. Microbiol.">
        <title>The Global Catalogue of Microorganisms (GCM) 10K type strain sequencing project: providing services to taxonomists for standard genome sequencing and annotation.</title>
        <authorList>
            <consortium name="The Broad Institute Genomics Platform"/>
            <consortium name="The Broad Institute Genome Sequencing Center for Infectious Disease"/>
            <person name="Wu L."/>
            <person name="Ma J."/>
        </authorList>
    </citation>
    <scope>NUCLEOTIDE SEQUENCE [LARGE SCALE GENOMIC DNA]</scope>
    <source>
        <strain evidence="8">JCM 17441</strain>
    </source>
</reference>
<protein>
    <recommendedName>
        <fullName evidence="4">Pseudouridine synthase</fullName>
        <ecNumber evidence="4">5.4.99.-</ecNumber>
    </recommendedName>
</protein>
<dbReference type="InterPro" id="IPR020094">
    <property type="entry name" value="TruA/RsuA/RluB/E/F_N"/>
</dbReference>
<comment type="caution">
    <text evidence="7">The sequence shown here is derived from an EMBL/GenBank/DDBJ whole genome shotgun (WGS) entry which is preliminary data.</text>
</comment>
<feature type="domain" description="RNA-binding S4" evidence="6">
    <location>
        <begin position="139"/>
        <end position="204"/>
    </location>
</feature>
<comment type="similarity">
    <text evidence="1 4">Belongs to the pseudouridine synthase RsuA family.</text>
</comment>
<keyword evidence="2 4" id="KW-0413">Isomerase</keyword>
<feature type="region of interest" description="Disordered" evidence="5">
    <location>
        <begin position="1"/>
        <end position="136"/>
    </location>
</feature>
<dbReference type="EC" id="5.4.99.-" evidence="4"/>
<feature type="compositionally biased region" description="Polar residues" evidence="5">
    <location>
        <begin position="1"/>
        <end position="13"/>
    </location>
</feature>
<dbReference type="PANTHER" id="PTHR47683">
    <property type="entry name" value="PSEUDOURIDINE SYNTHASE FAMILY PROTEIN-RELATED"/>
    <property type="match status" value="1"/>
</dbReference>
<dbReference type="Gene3D" id="3.30.70.1560">
    <property type="entry name" value="Alpha-L RNA-binding motif"/>
    <property type="match status" value="1"/>
</dbReference>
<feature type="compositionally biased region" description="Basic and acidic residues" evidence="5">
    <location>
        <begin position="60"/>
        <end position="97"/>
    </location>
</feature>
<dbReference type="PROSITE" id="PS01149">
    <property type="entry name" value="PSI_RSU"/>
    <property type="match status" value="1"/>
</dbReference>
<evidence type="ECO:0000256" key="3">
    <source>
        <dbReference type="PROSITE-ProRule" id="PRU00182"/>
    </source>
</evidence>
<dbReference type="InterPro" id="IPR042092">
    <property type="entry name" value="PsdUridine_s_RsuA/RluB/E/F_cat"/>
</dbReference>
<dbReference type="InterPro" id="IPR020103">
    <property type="entry name" value="PsdUridine_synth_cat_dom_sf"/>
</dbReference>
<dbReference type="PANTHER" id="PTHR47683:SF2">
    <property type="entry name" value="RNA-BINDING S4 DOMAIN-CONTAINING PROTEIN"/>
    <property type="match status" value="1"/>
</dbReference>
<dbReference type="InterPro" id="IPR000748">
    <property type="entry name" value="PsdUridine_synth_RsuA/RluB/E/F"/>
</dbReference>
<dbReference type="Gene3D" id="3.10.290.10">
    <property type="entry name" value="RNA-binding S4 domain"/>
    <property type="match status" value="1"/>
</dbReference>
<accession>A0ABP8DCI6</accession>
<dbReference type="InterPro" id="IPR002942">
    <property type="entry name" value="S4_RNA-bd"/>
</dbReference>
<dbReference type="NCBIfam" id="TIGR00093">
    <property type="entry name" value="pseudouridine synthase"/>
    <property type="match status" value="1"/>
</dbReference>
<evidence type="ECO:0000313" key="8">
    <source>
        <dbReference type="Proteomes" id="UP001500620"/>
    </source>
</evidence>
<feature type="compositionally biased region" description="Polar residues" evidence="5">
    <location>
        <begin position="33"/>
        <end position="47"/>
    </location>
</feature>
<dbReference type="SMART" id="SM00363">
    <property type="entry name" value="S4"/>
    <property type="match status" value="1"/>
</dbReference>